<organism evidence="2 3">
    <name type="scientific">Paenibacillus woosongensis</name>
    <dbReference type="NCBI Taxonomy" id="307580"/>
    <lineage>
        <taxon>Bacteria</taxon>
        <taxon>Bacillati</taxon>
        <taxon>Bacillota</taxon>
        <taxon>Bacilli</taxon>
        <taxon>Bacillales</taxon>
        <taxon>Paenibacillaceae</taxon>
        <taxon>Paenibacillus</taxon>
    </lineage>
</organism>
<protein>
    <recommendedName>
        <fullName evidence="1">HTH hxlR-type domain-containing protein</fullName>
    </recommendedName>
</protein>
<gene>
    <name evidence="2" type="ORF">J15TS10_00030</name>
</gene>
<evidence type="ECO:0000259" key="1">
    <source>
        <dbReference type="Pfam" id="PF01638"/>
    </source>
</evidence>
<name>A0ABQ4MJN0_9BACL</name>
<dbReference type="RefSeq" id="WP_244996286.1">
    <property type="nucleotide sequence ID" value="NZ_BOSM01000001.1"/>
</dbReference>
<proteinExistence type="predicted"/>
<sequence length="64" mass="7674">MFELFNGTKRFGELRRRLHPISPKTLTDRLQPIFAAMWTWTQQYGSYLRNETDEGEYSGTWLKC</sequence>
<dbReference type="InterPro" id="IPR002577">
    <property type="entry name" value="HTH_HxlR"/>
</dbReference>
<evidence type="ECO:0000313" key="3">
    <source>
        <dbReference type="Proteomes" id="UP000681290"/>
    </source>
</evidence>
<dbReference type="Pfam" id="PF01638">
    <property type="entry name" value="HxlR"/>
    <property type="match status" value="1"/>
</dbReference>
<keyword evidence="3" id="KW-1185">Reference proteome</keyword>
<feature type="domain" description="HTH hxlR-type" evidence="1">
    <location>
        <begin position="2"/>
        <end position="32"/>
    </location>
</feature>
<evidence type="ECO:0000313" key="2">
    <source>
        <dbReference type="EMBL" id="GIP56189.1"/>
    </source>
</evidence>
<dbReference type="InterPro" id="IPR036388">
    <property type="entry name" value="WH-like_DNA-bd_sf"/>
</dbReference>
<dbReference type="EMBL" id="BOSM01000001">
    <property type="protein sequence ID" value="GIP56189.1"/>
    <property type="molecule type" value="Genomic_DNA"/>
</dbReference>
<dbReference type="SUPFAM" id="SSF46785">
    <property type="entry name" value="Winged helix' DNA-binding domain"/>
    <property type="match status" value="1"/>
</dbReference>
<reference evidence="2 3" key="1">
    <citation type="submission" date="2021-03" db="EMBL/GenBank/DDBJ databases">
        <title>Antimicrobial resistance genes in bacteria isolated from Japanese honey, and their potential for conferring macrolide and lincosamide resistance in the American foulbrood pathogen Paenibacillus larvae.</title>
        <authorList>
            <person name="Okamoto M."/>
            <person name="Kumagai M."/>
            <person name="Kanamori H."/>
            <person name="Takamatsu D."/>
        </authorList>
    </citation>
    <scope>NUCLEOTIDE SEQUENCE [LARGE SCALE GENOMIC DNA]</scope>
    <source>
        <strain evidence="2 3">J15TS10</strain>
    </source>
</reference>
<comment type="caution">
    <text evidence="2">The sequence shown here is derived from an EMBL/GenBank/DDBJ whole genome shotgun (WGS) entry which is preliminary data.</text>
</comment>
<dbReference type="InterPro" id="IPR036390">
    <property type="entry name" value="WH_DNA-bd_sf"/>
</dbReference>
<dbReference type="Gene3D" id="1.10.10.10">
    <property type="entry name" value="Winged helix-like DNA-binding domain superfamily/Winged helix DNA-binding domain"/>
    <property type="match status" value="1"/>
</dbReference>
<accession>A0ABQ4MJN0</accession>
<dbReference type="Proteomes" id="UP000681290">
    <property type="component" value="Unassembled WGS sequence"/>
</dbReference>